<name>M2RN63_ENTHI</name>
<dbReference type="GO" id="GO:0004527">
    <property type="term" value="F:exonuclease activity"/>
    <property type="evidence" value="ECO:0007669"/>
    <property type="project" value="UniProtKB-KW"/>
</dbReference>
<evidence type="ECO:0000256" key="7">
    <source>
        <dbReference type="ARBA" id="ARBA00023204"/>
    </source>
</evidence>
<evidence type="ECO:0000256" key="6">
    <source>
        <dbReference type="ARBA" id="ARBA00022839"/>
    </source>
</evidence>
<proteinExistence type="inferred from homology"/>
<comment type="similarity">
    <text evidence="2">Belongs to the tyrosyl-DNA phosphodiesterase family.</text>
</comment>
<keyword evidence="6" id="KW-0269">Exonuclease</keyword>
<dbReference type="Proteomes" id="UP000011755">
    <property type="component" value="Unassembled WGS sequence"/>
</dbReference>
<accession>M2RN63</accession>
<evidence type="ECO:0000313" key="10">
    <source>
        <dbReference type="Proteomes" id="UP000011755"/>
    </source>
</evidence>
<dbReference type="GO" id="GO:0005634">
    <property type="term" value="C:nucleus"/>
    <property type="evidence" value="ECO:0007669"/>
    <property type="project" value="UniProtKB-SubCell"/>
</dbReference>
<evidence type="ECO:0000256" key="8">
    <source>
        <dbReference type="ARBA" id="ARBA00023242"/>
    </source>
</evidence>
<evidence type="ECO:0000256" key="3">
    <source>
        <dbReference type="ARBA" id="ARBA00022722"/>
    </source>
</evidence>
<evidence type="ECO:0000313" key="9">
    <source>
        <dbReference type="EMBL" id="EMD45940.1"/>
    </source>
</evidence>
<keyword evidence="8" id="KW-0539">Nucleus</keyword>
<keyword evidence="4" id="KW-0227">DNA damage</keyword>
<gene>
    <name evidence="9" type="ORF">EHI5A_102510</name>
</gene>
<dbReference type="EMBL" id="KB444670">
    <property type="protein sequence ID" value="EMD45940.1"/>
    <property type="molecule type" value="Genomic_DNA"/>
</dbReference>
<organism evidence="9 10">
    <name type="scientific">Entamoeba histolytica KU27</name>
    <dbReference type="NCBI Taxonomy" id="885311"/>
    <lineage>
        <taxon>Eukaryota</taxon>
        <taxon>Amoebozoa</taxon>
        <taxon>Evosea</taxon>
        <taxon>Archamoebae</taxon>
        <taxon>Mastigamoebida</taxon>
        <taxon>Entamoebidae</taxon>
        <taxon>Entamoeba</taxon>
    </lineage>
</organism>
<protein>
    <submittedName>
        <fullName evidence="9">Uncharacterized protein</fullName>
    </submittedName>
</protein>
<dbReference type="PANTHER" id="PTHR12415:SF0">
    <property type="entry name" value="TYROSYL-DNA PHOSPHODIESTERASE 1"/>
    <property type="match status" value="1"/>
</dbReference>
<dbReference type="GO" id="GO:0003690">
    <property type="term" value="F:double-stranded DNA binding"/>
    <property type="evidence" value="ECO:0007669"/>
    <property type="project" value="TreeGrafter"/>
</dbReference>
<dbReference type="GO" id="GO:0017005">
    <property type="term" value="F:3'-tyrosyl-DNA phosphodiesterase activity"/>
    <property type="evidence" value="ECO:0007669"/>
    <property type="project" value="TreeGrafter"/>
</dbReference>
<dbReference type="InterPro" id="IPR010347">
    <property type="entry name" value="Tdp1"/>
</dbReference>
<keyword evidence="5" id="KW-0378">Hydrolase</keyword>
<dbReference type="GO" id="GO:0006281">
    <property type="term" value="P:DNA repair"/>
    <property type="evidence" value="ECO:0007669"/>
    <property type="project" value="UniProtKB-KW"/>
</dbReference>
<reference evidence="9 10" key="1">
    <citation type="submission" date="2013-02" db="EMBL/GenBank/DDBJ databases">
        <authorList>
            <person name="Hannick L."/>
            <person name="Zafar N."/>
            <person name="Lorenzi H."/>
            <person name="Ali I.A."/>
            <person name="Petri W.P."/>
            <person name="Caler E."/>
        </authorList>
    </citation>
    <scope>NUCLEOTIDE SEQUENCE [LARGE SCALE GENOMIC DNA]</scope>
    <source>
        <strain evidence="9 10">KU27</strain>
    </source>
</reference>
<comment type="subcellular location">
    <subcellularLocation>
        <location evidence="1">Nucleus</location>
    </subcellularLocation>
</comment>
<evidence type="ECO:0000256" key="1">
    <source>
        <dbReference type="ARBA" id="ARBA00004123"/>
    </source>
</evidence>
<evidence type="ECO:0000256" key="2">
    <source>
        <dbReference type="ARBA" id="ARBA00010205"/>
    </source>
</evidence>
<evidence type="ECO:0000256" key="4">
    <source>
        <dbReference type="ARBA" id="ARBA00022763"/>
    </source>
</evidence>
<keyword evidence="3" id="KW-0540">Nuclease</keyword>
<dbReference type="PANTHER" id="PTHR12415">
    <property type="entry name" value="TYROSYL-DNA PHOSPHODIESTERASE 1"/>
    <property type="match status" value="1"/>
</dbReference>
<sequence>MVNMNLIKIHYWHPNLIIHCNNAYNDTLDDQKYIIYHNLNNNGIYHAKFVLITTSRMLRLIIMSTNITNQLIQNCWNDYYILNIPFTSTPSTTKNTDLLNLFFTTYNINLKMSLSNYDWSNVHAILSVSIPNITSHTNCWNHLFPTQPHGSCIVQTPTAMLNYNLLDTLGLDNSTFNCPFDLDSRKNSDMSYFLINNLDKNTLYKLNYIHSSLPYHFKRYFIHTLNPLADWFILTSANLTYYAWGSKYSPSRNAELDVPLSIVDDNIPSLSDDDFIVFAFNRDTGTTNITLIVEGEMSLLKFKVNGKEIDMNKIQFYCNCLFKKDSTLIFSKTDIFYTNNQDKYKVYMNEPVTIKTQEGQIIENPFANAYMEITYTDKSQLEEVEKNGENVYSTKQASLIKFDMNEDIELDKTLHVYSFGFITNKNITMTNKKSNRIVVFCDTTINNYKKEGDSEFTKSSDTDSVQINDAMICSAGYLTVKNLKLKNCTFDIRTTTDDQSLGNSLVSGMSIVDCTFLTKQKIEAYENDSIYISDNLKAFKSNTFLEGILLDNRLSLDKVEGKFLIKGDVSTYDNNSPDSQYGYIDIVENNSENQLKVERRTLHDDMSPYNIDLDLEKYTQVVLDDINKGSMYTSKLYSDKTSYLQWLCECQTKCIKGVIIMEKERSNINQFIENNKNKYDIIVSEISVENQGINLPFIDWNSYNNIQSAALHYTRSENNDLDDSYYTKYAQIAFMGELISHALNSDDSRFNYYNTLIEIKDTSLKSYLDVLKDLLNLNEPQDKNNFYLKESLVKKCFPSNFKYDESKDTITNLKNLLTVRGIPASKYMADIYLHYLTNGDFKSIDKDTKIIFANGTKMTFSEYIVKIRSDLDIVSDVIVENDIQYFQSWEDITGDPQYSPVSAKASLEEILQTKDINEMKRLLNEWQYKCMYLSYKNGSVIFTKDIVGNNVTFSLSKGEETLFIDDLLNMTTFKDYSDYTINAVDYKIQRKKENKDIYILNDEDQNVKNGWVYTDKIYRLMMKYFNGSRIDDKPPESTMSNEEMANIMTLISTRLTTEDEEKEGLIEILDKIEEAMNIIYTKEQKYDREDVNYSHKEYQKIRNGFEEWRNYYIPSPSEYFKTAEIMIWRPIELEMKSVEEIRNEKYDPQYIIDYYNNIEEKYKEEKKKKWVINEQDEKNVEVIIFEDASDSEYGEMMNEIQGARNRLQRYDSPNKLIVIMGTNYGDIYSVFGKEDLINVVPIETFFRIKNTNDIIYIPYDKRDSDTNWAIDKWLFTNLYDFIFEPMMYYINDSSPFKGLLESINDIRYLGYVMIKQEEKGMNIK</sequence>
<dbReference type="VEuPathDB" id="AmoebaDB:EHI5A_102510"/>
<dbReference type="OrthoDB" id="10680818at2759"/>
<evidence type="ECO:0000256" key="5">
    <source>
        <dbReference type="ARBA" id="ARBA00022801"/>
    </source>
</evidence>
<dbReference type="GO" id="GO:0003697">
    <property type="term" value="F:single-stranded DNA binding"/>
    <property type="evidence" value="ECO:0007669"/>
    <property type="project" value="TreeGrafter"/>
</dbReference>
<keyword evidence="7" id="KW-0234">DNA repair</keyword>
<dbReference type="SUPFAM" id="SSF56024">
    <property type="entry name" value="Phospholipase D/nuclease"/>
    <property type="match status" value="1"/>
</dbReference>